<evidence type="ECO:0000313" key="2">
    <source>
        <dbReference type="EMBL" id="MFN2102947.1"/>
    </source>
</evidence>
<evidence type="ECO:0000256" key="1">
    <source>
        <dbReference type="SAM" id="Phobius"/>
    </source>
</evidence>
<dbReference type="RefSeq" id="WP_316517775.1">
    <property type="nucleotide sequence ID" value="NZ_JBDLBQ010000007.1"/>
</dbReference>
<evidence type="ECO:0000313" key="3">
    <source>
        <dbReference type="Proteomes" id="UP001634413"/>
    </source>
</evidence>
<reference evidence="2 3" key="1">
    <citation type="journal article" date="2024" name="Anaerobe">
        <title>The identification of Finegoldia dalianensis sp. nov., isolated from the pus of a patient with skin abscess and genomic analysis of the strains belonging to Finegoldia genus.</title>
        <authorList>
            <person name="Li Y."/>
            <person name="Wang Y."/>
            <person name="Xiao D."/>
            <person name="Wang J."/>
            <person name="Jin D."/>
        </authorList>
    </citation>
    <scope>NUCLEOTIDE SEQUENCE [LARGE SCALE GENOMIC DNA]</scope>
    <source>
        <strain evidence="2 3">LY240594</strain>
    </source>
</reference>
<keyword evidence="1" id="KW-0812">Transmembrane</keyword>
<gene>
    <name evidence="2" type="ORF">ABDJ34_08530</name>
</gene>
<feature type="transmembrane region" description="Helical" evidence="1">
    <location>
        <begin position="51"/>
        <end position="71"/>
    </location>
</feature>
<proteinExistence type="predicted"/>
<keyword evidence="1" id="KW-1133">Transmembrane helix</keyword>
<name>A0ABW9KE39_9FIRM</name>
<feature type="transmembrane region" description="Helical" evidence="1">
    <location>
        <begin position="83"/>
        <end position="101"/>
    </location>
</feature>
<accession>A0ABW9KE39</accession>
<dbReference type="EMBL" id="JBDLBQ010000007">
    <property type="protein sequence ID" value="MFN2102947.1"/>
    <property type="molecule type" value="Genomic_DNA"/>
</dbReference>
<sequence length="102" mass="11771">MQDNKKSGFFEKIYKATYENMSDVKFVGYGTAILIVLAILFFFFNKNLFEIIISNLIIFGSIMTFGIRAYVNYKKDKPFLTKVLPYAMVPFIVTIVIGVFLK</sequence>
<keyword evidence="1" id="KW-0472">Membrane</keyword>
<organism evidence="2 3">
    <name type="scientific">Finegoldia dalianensis</name>
    <dbReference type="NCBI Taxonomy" id="3145239"/>
    <lineage>
        <taxon>Bacteria</taxon>
        <taxon>Bacillati</taxon>
        <taxon>Bacillota</taxon>
        <taxon>Tissierellia</taxon>
        <taxon>Tissierellales</taxon>
        <taxon>Peptoniphilaceae</taxon>
        <taxon>Finegoldia</taxon>
    </lineage>
</organism>
<comment type="caution">
    <text evidence="2">The sequence shown here is derived from an EMBL/GenBank/DDBJ whole genome shotgun (WGS) entry which is preliminary data.</text>
</comment>
<protein>
    <submittedName>
        <fullName evidence="2">Uncharacterized protein</fullName>
    </submittedName>
</protein>
<feature type="transmembrane region" description="Helical" evidence="1">
    <location>
        <begin position="26"/>
        <end position="44"/>
    </location>
</feature>
<keyword evidence="3" id="KW-1185">Reference proteome</keyword>
<dbReference type="Proteomes" id="UP001634413">
    <property type="component" value="Unassembled WGS sequence"/>
</dbReference>